<feature type="binding site" evidence="2">
    <location>
        <position position="188"/>
    </location>
    <ligand>
        <name>substrate</name>
    </ligand>
</feature>
<feature type="chain" id="PRO_5041910519" evidence="4">
    <location>
        <begin position="34"/>
        <end position="375"/>
    </location>
</feature>
<feature type="binding site" evidence="2">
    <location>
        <position position="167"/>
    </location>
    <ligand>
        <name>substrate</name>
    </ligand>
</feature>
<organism evidence="5 6">
    <name type="scientific">Natronocella acetinitrilica</name>
    <dbReference type="NCBI Taxonomy" id="414046"/>
    <lineage>
        <taxon>Bacteria</taxon>
        <taxon>Pseudomonadati</taxon>
        <taxon>Pseudomonadota</taxon>
        <taxon>Gammaproteobacteria</taxon>
        <taxon>Chromatiales</taxon>
        <taxon>Ectothiorhodospiraceae</taxon>
        <taxon>Natronocella</taxon>
    </lineage>
</organism>
<feature type="binding site" evidence="3">
    <location>
        <position position="227"/>
    </location>
    <ligand>
        <name>Na(+)</name>
        <dbReference type="ChEBI" id="CHEBI:29101"/>
    </ligand>
</feature>
<reference evidence="5" key="1">
    <citation type="submission" date="2022-03" db="EMBL/GenBank/DDBJ databases">
        <title>Genomic Encyclopedia of Type Strains, Phase III (KMG-III): the genomes of soil and plant-associated and newly described type strains.</title>
        <authorList>
            <person name="Whitman W."/>
        </authorList>
    </citation>
    <scope>NUCLEOTIDE SEQUENCE</scope>
    <source>
        <strain evidence="5">ANL 6-2</strain>
    </source>
</reference>
<dbReference type="GO" id="GO:0046872">
    <property type="term" value="F:metal ion binding"/>
    <property type="evidence" value="ECO:0007669"/>
    <property type="project" value="UniProtKB-KW"/>
</dbReference>
<dbReference type="InterPro" id="IPR038404">
    <property type="entry name" value="TRAP_DctP_sf"/>
</dbReference>
<dbReference type="Gene3D" id="3.40.190.10">
    <property type="entry name" value="Periplasmic binding protein-like II"/>
    <property type="match status" value="1"/>
</dbReference>
<name>A0AAE3G418_9GAMM</name>
<keyword evidence="1 4" id="KW-0732">Signal</keyword>
<dbReference type="Pfam" id="PF03480">
    <property type="entry name" value="DctP"/>
    <property type="match status" value="1"/>
</dbReference>
<dbReference type="InterPro" id="IPR026289">
    <property type="entry name" value="SBP_TakP-like"/>
</dbReference>
<evidence type="ECO:0000256" key="2">
    <source>
        <dbReference type="PIRSR" id="PIRSR039026-1"/>
    </source>
</evidence>
<evidence type="ECO:0000313" key="6">
    <source>
        <dbReference type="Proteomes" id="UP001205843"/>
    </source>
</evidence>
<accession>A0AAE3G418</accession>
<dbReference type="EMBL" id="JALJXV010000001">
    <property type="protein sequence ID" value="MCP1673527.1"/>
    <property type="molecule type" value="Genomic_DNA"/>
</dbReference>
<dbReference type="Gene3D" id="3.40.190.170">
    <property type="entry name" value="Bacterial extracellular solute-binding protein, family 7"/>
    <property type="match status" value="1"/>
</dbReference>
<dbReference type="PIRSF" id="PIRSF039026">
    <property type="entry name" value="SiaP"/>
    <property type="match status" value="1"/>
</dbReference>
<evidence type="ECO:0000256" key="1">
    <source>
        <dbReference type="ARBA" id="ARBA00022729"/>
    </source>
</evidence>
<evidence type="ECO:0000313" key="5">
    <source>
        <dbReference type="EMBL" id="MCP1673527.1"/>
    </source>
</evidence>
<dbReference type="InterPro" id="IPR018389">
    <property type="entry name" value="DctP_fam"/>
</dbReference>
<dbReference type="SUPFAM" id="SSF53850">
    <property type="entry name" value="Periplasmic binding protein-like II"/>
    <property type="match status" value="1"/>
</dbReference>
<feature type="signal peptide" evidence="4">
    <location>
        <begin position="1"/>
        <end position="33"/>
    </location>
</feature>
<dbReference type="RefSeq" id="WP_253474027.1">
    <property type="nucleotide sequence ID" value="NZ_JALJXV010000001.1"/>
</dbReference>
<proteinExistence type="predicted"/>
<dbReference type="CDD" id="cd13604">
    <property type="entry name" value="PBP2_TRAP_ketoacid_lactate_like"/>
    <property type="match status" value="1"/>
</dbReference>
<sequence>MSTILPTISRKALTTLSVGALTLGILSASVATAQDTYRMRIQAAVPSGAMSFEMLERFGERLEIMSNGEFDVRVLPGGAIVPSNQILDSVSDGVLEAGFAWPQFWSGKHPATALFSNTPVWAMAGLDSLTHLSWMYEGGGIDLYHELLQDEIGVNVVSFFVTPSGWQPLGWFNKPIESMADMDGLRYRTPPGLVGEIFDEAGVSTVFIGPQELVPAAERGVVDAAGWINPVEDYPLGFHDIFSHYYLASVHQWTDTGEIVINRDFWDGLPDTHKEMVRTAAMATILETYTKDISRNADMIRRFEEEFGIEVHPTPADINSQLVQAGERVINRHAADSAIYKNIVDSQIEFARKVKPSWGEVLRAYDSLAEDALID</sequence>
<dbReference type="PANTHER" id="PTHR33376">
    <property type="match status" value="1"/>
</dbReference>
<keyword evidence="6" id="KW-1185">Reference proteome</keyword>
<dbReference type="AlphaFoldDB" id="A0AAE3G418"/>
<keyword evidence="3" id="KW-0479">Metal-binding</keyword>
<feature type="binding site" evidence="3">
    <location>
        <position position="252"/>
    </location>
    <ligand>
        <name>substrate</name>
    </ligand>
</feature>
<dbReference type="GO" id="GO:0055085">
    <property type="term" value="P:transmembrane transport"/>
    <property type="evidence" value="ECO:0007669"/>
    <property type="project" value="InterPro"/>
</dbReference>
<dbReference type="PANTHER" id="PTHR33376:SF5">
    <property type="entry name" value="EXTRACYTOPLASMIC SOLUTE RECEPTOR PROTEIN"/>
    <property type="match status" value="1"/>
</dbReference>
<gene>
    <name evidence="5" type="ORF">J2T57_000619</name>
</gene>
<evidence type="ECO:0000256" key="4">
    <source>
        <dbReference type="SAM" id="SignalP"/>
    </source>
</evidence>
<evidence type="ECO:0000256" key="3">
    <source>
        <dbReference type="PIRSR" id="PIRSR039026-2"/>
    </source>
</evidence>
<comment type="caution">
    <text evidence="5">The sequence shown here is derived from an EMBL/GenBank/DDBJ whole genome shotgun (WGS) entry which is preliminary data.</text>
</comment>
<dbReference type="Proteomes" id="UP001205843">
    <property type="component" value="Unassembled WGS sequence"/>
</dbReference>
<dbReference type="GO" id="GO:0031317">
    <property type="term" value="C:tripartite ATP-independent periplasmic transporter complex"/>
    <property type="evidence" value="ECO:0007669"/>
    <property type="project" value="InterPro"/>
</dbReference>
<protein>
    <submittedName>
        <fullName evidence="5">TRAP-type mannitol/chloroaromatic compound transport system substrate-binding protein</fullName>
    </submittedName>
</protein>